<keyword evidence="1" id="KW-0004">4Fe-4S</keyword>
<evidence type="ECO:0000256" key="2">
    <source>
        <dbReference type="ARBA" id="ARBA00022723"/>
    </source>
</evidence>
<keyword evidence="2" id="KW-0479">Metal-binding</keyword>
<sequence length="533" mass="59087">MGNDQAKKDLKIVLFLCSWGPHAAFQQLQDKDCRIPAQVKMVRIPCSGRVSKALLFKPFEMGADGVALIGCGSGACRYGVGSITAERNTADTRRILDLLGLSRKRLRLAAFSPEDPQGLLDFLHDFIEEVATIGKSPVQRPSKPEQPADSKAVVKEIIQKHDVYACQDCGKCSSACSLTLAGKQYSPRAMANAIIGGKLDDPQVQKDVWACLTCGICYDRCPSAVNFPEFIRDVRAVLKTSNGNGSEAHGGFFGSLARTMTSPELKGRHWNWLPEDIKTDPQSKVLFFGGCAPYFDVFFKNHLAPATLDSLKDSLRLLNFFDVHPILLDDERCCGHDLLWTGDRENFLKLAKLNIEAIAKSGAEEVIVSCPEGYRTFVKDYPEAGLEMPFKVTHIHEFLEREISKGSVGFKPLDKKITFQDSCRLSRHMEMTDSARKLIDRLAPESFTEMQDSGAGAICCGNCGWSGCDSFSKALQVKRLRQAKETQGDLLVLSCPKCQVHLRCAMQDPFFGKDLEIEMMDLTSVMAKTICWE</sequence>
<dbReference type="PANTHER" id="PTHR43255">
    <property type="entry name" value="IRON-SULFUR-BINDING OXIDOREDUCTASE FADF-RELATED-RELATED"/>
    <property type="match status" value="1"/>
</dbReference>
<evidence type="ECO:0000313" key="7">
    <source>
        <dbReference type="EMBL" id="SHJ39504.1"/>
    </source>
</evidence>
<keyword evidence="8" id="KW-1185">Reference proteome</keyword>
<keyword evidence="3" id="KW-0560">Oxidoreductase</keyword>
<dbReference type="Proteomes" id="UP000183994">
    <property type="component" value="Unassembled WGS sequence"/>
</dbReference>
<gene>
    <name evidence="7" type="ORF">SAMN02745216_01567</name>
</gene>
<evidence type="ECO:0000259" key="6">
    <source>
        <dbReference type="PROSITE" id="PS51379"/>
    </source>
</evidence>
<protein>
    <submittedName>
        <fullName evidence="7">Fe-S oxidoreductase</fullName>
    </submittedName>
</protein>
<keyword evidence="4" id="KW-0408">Iron</keyword>
<proteinExistence type="predicted"/>
<keyword evidence="5" id="KW-0411">Iron-sulfur</keyword>
<dbReference type="OrthoDB" id="5411305at2"/>
<dbReference type="PROSITE" id="PS00198">
    <property type="entry name" value="4FE4S_FER_1"/>
    <property type="match status" value="1"/>
</dbReference>
<dbReference type="GO" id="GO:0051539">
    <property type="term" value="F:4 iron, 4 sulfur cluster binding"/>
    <property type="evidence" value="ECO:0007669"/>
    <property type="project" value="UniProtKB-KW"/>
</dbReference>
<dbReference type="AlphaFoldDB" id="A0A1M6IYG7"/>
<dbReference type="Pfam" id="PF13183">
    <property type="entry name" value="Fer4_8"/>
    <property type="match status" value="1"/>
</dbReference>
<dbReference type="Gene3D" id="1.10.1060.10">
    <property type="entry name" value="Alpha-helical ferredoxin"/>
    <property type="match status" value="1"/>
</dbReference>
<feature type="domain" description="4Fe-4S ferredoxin-type" evidence="6">
    <location>
        <begin position="200"/>
        <end position="230"/>
    </location>
</feature>
<dbReference type="SUPFAM" id="SSF46548">
    <property type="entry name" value="alpha-helical ferredoxin"/>
    <property type="match status" value="1"/>
</dbReference>
<evidence type="ECO:0000313" key="8">
    <source>
        <dbReference type="Proteomes" id="UP000183994"/>
    </source>
</evidence>
<organism evidence="7 8">
    <name type="scientific">Desulfatibacillum alkenivorans DSM 16219</name>
    <dbReference type="NCBI Taxonomy" id="1121393"/>
    <lineage>
        <taxon>Bacteria</taxon>
        <taxon>Pseudomonadati</taxon>
        <taxon>Thermodesulfobacteriota</taxon>
        <taxon>Desulfobacteria</taxon>
        <taxon>Desulfobacterales</taxon>
        <taxon>Desulfatibacillaceae</taxon>
        <taxon>Desulfatibacillum</taxon>
    </lineage>
</organism>
<evidence type="ECO:0000256" key="1">
    <source>
        <dbReference type="ARBA" id="ARBA00022485"/>
    </source>
</evidence>
<reference evidence="8" key="1">
    <citation type="submission" date="2016-11" db="EMBL/GenBank/DDBJ databases">
        <authorList>
            <person name="Varghese N."/>
            <person name="Submissions S."/>
        </authorList>
    </citation>
    <scope>NUCLEOTIDE SEQUENCE [LARGE SCALE GENOMIC DNA]</scope>
    <source>
        <strain evidence="8">DSM 16219</strain>
    </source>
</reference>
<evidence type="ECO:0000256" key="4">
    <source>
        <dbReference type="ARBA" id="ARBA00023004"/>
    </source>
</evidence>
<dbReference type="InterPro" id="IPR017896">
    <property type="entry name" value="4Fe4S_Fe-S-bd"/>
</dbReference>
<dbReference type="Pfam" id="PF02754">
    <property type="entry name" value="CCG"/>
    <property type="match status" value="2"/>
</dbReference>
<dbReference type="EMBL" id="FQZU01000007">
    <property type="protein sequence ID" value="SHJ39504.1"/>
    <property type="molecule type" value="Genomic_DNA"/>
</dbReference>
<dbReference type="InterPro" id="IPR017900">
    <property type="entry name" value="4Fe4S_Fe_S_CS"/>
</dbReference>
<dbReference type="InterPro" id="IPR051460">
    <property type="entry name" value="HdrC_iron-sulfur_subunit"/>
</dbReference>
<dbReference type="RefSeq" id="WP_073474689.1">
    <property type="nucleotide sequence ID" value="NZ_FQZU01000007.1"/>
</dbReference>
<name>A0A1M6IYG7_9BACT</name>
<dbReference type="InterPro" id="IPR003813">
    <property type="entry name" value="MvhD/FlpD"/>
</dbReference>
<dbReference type="Pfam" id="PF02662">
    <property type="entry name" value="FlpD"/>
    <property type="match status" value="1"/>
</dbReference>
<dbReference type="PROSITE" id="PS51379">
    <property type="entry name" value="4FE4S_FER_2"/>
    <property type="match status" value="1"/>
</dbReference>
<dbReference type="InterPro" id="IPR004017">
    <property type="entry name" value="Cys_rich_dom"/>
</dbReference>
<evidence type="ECO:0000256" key="5">
    <source>
        <dbReference type="ARBA" id="ARBA00023014"/>
    </source>
</evidence>
<dbReference type="GO" id="GO:0046872">
    <property type="term" value="F:metal ion binding"/>
    <property type="evidence" value="ECO:0007669"/>
    <property type="project" value="UniProtKB-KW"/>
</dbReference>
<dbReference type="GO" id="GO:0016491">
    <property type="term" value="F:oxidoreductase activity"/>
    <property type="evidence" value="ECO:0007669"/>
    <property type="project" value="UniProtKB-KW"/>
</dbReference>
<dbReference type="InterPro" id="IPR009051">
    <property type="entry name" value="Helical_ferredxn"/>
</dbReference>
<evidence type="ECO:0000256" key="3">
    <source>
        <dbReference type="ARBA" id="ARBA00023002"/>
    </source>
</evidence>
<dbReference type="STRING" id="1121393.SAMN02745216_01567"/>
<accession>A0A1M6IYG7</accession>
<dbReference type="PANTHER" id="PTHR43255:SF1">
    <property type="entry name" value="IRON-SULFUR-BINDING OXIDOREDUCTASE FADF-RELATED"/>
    <property type="match status" value="1"/>
</dbReference>
<dbReference type="GO" id="GO:0005886">
    <property type="term" value="C:plasma membrane"/>
    <property type="evidence" value="ECO:0007669"/>
    <property type="project" value="TreeGrafter"/>
</dbReference>